<proteinExistence type="predicted"/>
<comment type="caution">
    <text evidence="2">The sequence shown here is derived from an EMBL/GenBank/DDBJ whole genome shotgun (WGS) entry which is preliminary data.</text>
</comment>
<accession>A0A4R8RJ72</accession>
<gene>
    <name evidence="2" type="ORF">CTRI78_v003552</name>
</gene>
<dbReference type="STRING" id="5466.A0A4R8RJ72"/>
<evidence type="ECO:0000313" key="3">
    <source>
        <dbReference type="Proteomes" id="UP000295703"/>
    </source>
</evidence>
<dbReference type="PANTHER" id="PTHR33112:SF16">
    <property type="entry name" value="HETEROKARYON INCOMPATIBILITY DOMAIN-CONTAINING PROTEIN"/>
    <property type="match status" value="1"/>
</dbReference>
<reference evidence="2 3" key="1">
    <citation type="submission" date="2018-12" db="EMBL/GenBank/DDBJ databases">
        <title>Genome sequence and assembly of Colletotrichum trifolii.</title>
        <authorList>
            <person name="Gan P."/>
            <person name="Shirasu K."/>
        </authorList>
    </citation>
    <scope>NUCLEOTIDE SEQUENCE [LARGE SCALE GENOMIC DNA]</scope>
    <source>
        <strain evidence="2 3">543-2</strain>
    </source>
</reference>
<feature type="domain" description="Heterokaryon incompatibility" evidence="1">
    <location>
        <begin position="236"/>
        <end position="396"/>
    </location>
</feature>
<keyword evidence="3" id="KW-1185">Reference proteome</keyword>
<evidence type="ECO:0000259" key="1">
    <source>
        <dbReference type="Pfam" id="PF06985"/>
    </source>
</evidence>
<protein>
    <recommendedName>
        <fullName evidence="1">Heterokaryon incompatibility domain-containing protein</fullName>
    </recommendedName>
</protein>
<dbReference type="AlphaFoldDB" id="A0A4R8RJ72"/>
<evidence type="ECO:0000313" key="2">
    <source>
        <dbReference type="EMBL" id="TDZ65248.1"/>
    </source>
</evidence>
<organism evidence="2 3">
    <name type="scientific">Colletotrichum trifolii</name>
    <dbReference type="NCBI Taxonomy" id="5466"/>
    <lineage>
        <taxon>Eukaryota</taxon>
        <taxon>Fungi</taxon>
        <taxon>Dikarya</taxon>
        <taxon>Ascomycota</taxon>
        <taxon>Pezizomycotina</taxon>
        <taxon>Sordariomycetes</taxon>
        <taxon>Hypocreomycetidae</taxon>
        <taxon>Glomerellales</taxon>
        <taxon>Glomerellaceae</taxon>
        <taxon>Colletotrichum</taxon>
        <taxon>Colletotrichum orbiculare species complex</taxon>
    </lineage>
</organism>
<dbReference type="EMBL" id="RYZW01000022">
    <property type="protein sequence ID" value="TDZ65248.1"/>
    <property type="molecule type" value="Genomic_DNA"/>
</dbReference>
<dbReference type="InterPro" id="IPR010730">
    <property type="entry name" value="HET"/>
</dbReference>
<name>A0A4R8RJ72_COLTR</name>
<dbReference type="PANTHER" id="PTHR33112">
    <property type="entry name" value="DOMAIN PROTEIN, PUTATIVE-RELATED"/>
    <property type="match status" value="1"/>
</dbReference>
<dbReference type="Pfam" id="PF06985">
    <property type="entry name" value="HET"/>
    <property type="match status" value="1"/>
</dbReference>
<sequence length="777" mass="88188">MAPTIHRGKHGGADLCDSCLPIVFDDSGKEFHESLSEDEARPTLRHIKEDTGEIIMLQGFRLRQDSLPNLAGLLESSLSGCRLCGFIRLHMLERDIDYVGQVYINAGYTWGVDRDIFGSSTTNEGLVFWRCEVYKASDSASIASISFNIESEDDEVLDWLRTDSKRAPQLLGEENVDCITSELRRCQNECGHIKDDTGFLPTRLIDVGDSDVDEPRLVSSETMQRRFADDCPELEYATLSYCWGPKEDAEQQVKTTRESLDRHLSRLPLASMSPVVRDTVRVCRALGIKYLWVDALCIVQGDAEDWNRESLTMGRVYYCATLTICPLASTSCLQGYLEPRPQGLTVEFQSSKRKDVNGTYTLFRSSDDRQAFWNQSSLLIDLNSSLWETRGWTFQENFLSGRTLFVGPSMWHFACENGGISENGYLYHGSVVHGSLRPLVDMARRPLPEDPDEASRTIRNAYARWDEIMQIQRRSWSYRQDLLPGIAGLAEECAKITGDAYLAGLWKMDLHYELVWEVIKPEPGTLESAVRHKLEPRPYVAPSWSWASQTRPFELLPARRYFPDAPRLPENHEEKKTQKLVSLVDSMPCHVRPEFSVAATSMDLQWRSPFGRLNQGSRISLRGKIAHFPSEVVMEPQDSNHPSFGYFVDGSGICLLDWSVEESTTQEPGRMRLMPLSSCCFQTNNWGKLQWLARMRHGDEASLNFPKPTAVLDPEDWKPPEDCPFCRDKSPRTIWGLVLHPAPPDGAWLRVGIFVVFQDHPECGIFGSSNEREVTLV</sequence>
<dbReference type="Proteomes" id="UP000295703">
    <property type="component" value="Unassembled WGS sequence"/>
</dbReference>